<protein>
    <submittedName>
        <fullName evidence="1">Uncharacterized protein</fullName>
    </submittedName>
</protein>
<dbReference type="Proteomes" id="UP001234989">
    <property type="component" value="Chromosome 11"/>
</dbReference>
<evidence type="ECO:0000313" key="2">
    <source>
        <dbReference type="Proteomes" id="UP001234989"/>
    </source>
</evidence>
<proteinExistence type="predicted"/>
<name>A0AAF0ZX57_SOLVR</name>
<dbReference type="EMBL" id="CP133622">
    <property type="protein sequence ID" value="WMV55742.1"/>
    <property type="molecule type" value="Genomic_DNA"/>
</dbReference>
<keyword evidence="2" id="KW-1185">Reference proteome</keyword>
<evidence type="ECO:0000313" key="1">
    <source>
        <dbReference type="EMBL" id="WMV55742.1"/>
    </source>
</evidence>
<organism evidence="1 2">
    <name type="scientific">Solanum verrucosum</name>
    <dbReference type="NCBI Taxonomy" id="315347"/>
    <lineage>
        <taxon>Eukaryota</taxon>
        <taxon>Viridiplantae</taxon>
        <taxon>Streptophyta</taxon>
        <taxon>Embryophyta</taxon>
        <taxon>Tracheophyta</taxon>
        <taxon>Spermatophyta</taxon>
        <taxon>Magnoliopsida</taxon>
        <taxon>eudicotyledons</taxon>
        <taxon>Gunneridae</taxon>
        <taxon>Pentapetalae</taxon>
        <taxon>asterids</taxon>
        <taxon>lamiids</taxon>
        <taxon>Solanales</taxon>
        <taxon>Solanaceae</taxon>
        <taxon>Solanoideae</taxon>
        <taxon>Solaneae</taxon>
        <taxon>Solanum</taxon>
    </lineage>
</organism>
<sequence length="184" mass="20766">MDLSTAISLSKTLSLLSPISPSSSSLPPFSLFRRSHHLRRCNLSRSFCLPSAVQLSTSREDDGDEMVEIGGSEFEEEVDYAEDEDTLDVDSLEREAQLVVREFSDSLSRQLIIVACERACCFTMSRGRNSFLEARKVNMQSYKEALELPALNLVRKCRREDIGKKPSFSLSEGQVRAMEEFLKT</sequence>
<accession>A0AAF0ZX57</accession>
<gene>
    <name evidence="1" type="ORF">MTR67_049127</name>
</gene>
<dbReference type="AlphaFoldDB" id="A0AAF0ZX57"/>
<reference evidence="1" key="1">
    <citation type="submission" date="2023-08" db="EMBL/GenBank/DDBJ databases">
        <title>A de novo genome assembly of Solanum verrucosum Schlechtendal, a Mexican diploid species geographically isolated from the other diploid A-genome species in potato relatives.</title>
        <authorList>
            <person name="Hosaka K."/>
        </authorList>
    </citation>
    <scope>NUCLEOTIDE SEQUENCE</scope>
    <source>
        <tissue evidence="1">Young leaves</tissue>
    </source>
</reference>